<dbReference type="EMBL" id="HBUE01261699">
    <property type="protein sequence ID" value="CAG6559427.1"/>
    <property type="molecule type" value="Transcribed_RNA"/>
</dbReference>
<reference evidence="2" key="1">
    <citation type="submission" date="2021-05" db="EMBL/GenBank/DDBJ databases">
        <authorList>
            <person name="Alioto T."/>
            <person name="Alioto T."/>
            <person name="Gomez Garrido J."/>
        </authorList>
    </citation>
    <scope>NUCLEOTIDE SEQUENCE</scope>
</reference>
<dbReference type="EMBL" id="HBUE01156582">
    <property type="protein sequence ID" value="CAG6508070.1"/>
    <property type="molecule type" value="Transcribed_RNA"/>
</dbReference>
<dbReference type="EMBL" id="HBUE01261703">
    <property type="protein sequence ID" value="CAG6559431.1"/>
    <property type="molecule type" value="Transcribed_RNA"/>
</dbReference>
<name>A0A8D8IRB1_CULPI</name>
<evidence type="ECO:0000256" key="1">
    <source>
        <dbReference type="SAM" id="MobiDB-lite"/>
    </source>
</evidence>
<proteinExistence type="predicted"/>
<dbReference type="EMBL" id="HBUE01156581">
    <property type="protein sequence ID" value="CAG6508068.1"/>
    <property type="molecule type" value="Transcribed_RNA"/>
</dbReference>
<dbReference type="EMBL" id="HBUE01261700">
    <property type="protein sequence ID" value="CAG6559429.1"/>
    <property type="molecule type" value="Transcribed_RNA"/>
</dbReference>
<accession>A0A8D8IRB1</accession>
<dbReference type="EMBL" id="HBUE01156584">
    <property type="protein sequence ID" value="CAG6508073.1"/>
    <property type="molecule type" value="Transcribed_RNA"/>
</dbReference>
<feature type="region of interest" description="Disordered" evidence="1">
    <location>
        <begin position="54"/>
        <end position="85"/>
    </location>
</feature>
<dbReference type="EMBL" id="HBUE01156588">
    <property type="protein sequence ID" value="CAG6508078.1"/>
    <property type="molecule type" value="Transcribed_RNA"/>
</dbReference>
<dbReference type="EMBL" id="HBUE01261695">
    <property type="protein sequence ID" value="CAG6559423.1"/>
    <property type="molecule type" value="Transcribed_RNA"/>
</dbReference>
<dbReference type="EMBL" id="HBUE01141664">
    <property type="protein sequence ID" value="CAG6501039.1"/>
    <property type="molecule type" value="Transcribed_RNA"/>
</dbReference>
<dbReference type="EMBL" id="HBUE01261696">
    <property type="protein sequence ID" value="CAG6559424.1"/>
    <property type="molecule type" value="Transcribed_RNA"/>
</dbReference>
<dbReference type="EMBL" id="HBUE01156587">
    <property type="protein sequence ID" value="CAG6508076.1"/>
    <property type="molecule type" value="Transcribed_RNA"/>
</dbReference>
<dbReference type="EMBL" id="HBUE01156583">
    <property type="protein sequence ID" value="CAG6508072.1"/>
    <property type="molecule type" value="Transcribed_RNA"/>
</dbReference>
<feature type="compositionally biased region" description="Basic residues" evidence="1">
    <location>
        <begin position="58"/>
        <end position="77"/>
    </location>
</feature>
<organism evidence="2">
    <name type="scientific">Culex pipiens</name>
    <name type="common">House mosquito</name>
    <dbReference type="NCBI Taxonomy" id="7175"/>
    <lineage>
        <taxon>Eukaryota</taxon>
        <taxon>Metazoa</taxon>
        <taxon>Ecdysozoa</taxon>
        <taxon>Arthropoda</taxon>
        <taxon>Hexapoda</taxon>
        <taxon>Insecta</taxon>
        <taxon>Pterygota</taxon>
        <taxon>Neoptera</taxon>
        <taxon>Endopterygota</taxon>
        <taxon>Diptera</taxon>
        <taxon>Nematocera</taxon>
        <taxon>Culicoidea</taxon>
        <taxon>Culicidae</taxon>
        <taxon>Culicinae</taxon>
        <taxon>Culicini</taxon>
        <taxon>Culex</taxon>
        <taxon>Culex</taxon>
    </lineage>
</organism>
<sequence length="113" mass="12977">MMISQASVIKLIPTNVHKSLLMKKTTKAMMTEETAMSLTRVPIVTPTPFSVLSPPKVHQVHQKTRKRNISKKLKPKVQSRNLKTNNPPQLIPLLIQFHRNRPKLTYTKLECLN</sequence>
<dbReference type="EMBL" id="HBUE01156585">
    <property type="protein sequence ID" value="CAG6508074.1"/>
    <property type="molecule type" value="Transcribed_RNA"/>
</dbReference>
<dbReference type="EMBL" id="HBUE01261697">
    <property type="protein sequence ID" value="CAG6559425.1"/>
    <property type="molecule type" value="Transcribed_RNA"/>
</dbReference>
<dbReference type="EMBL" id="HBUE01261694">
    <property type="protein sequence ID" value="CAG6559421.1"/>
    <property type="molecule type" value="Transcribed_RNA"/>
</dbReference>
<dbReference type="EMBL" id="HBUE01261693">
    <property type="protein sequence ID" value="CAG6559419.1"/>
    <property type="molecule type" value="Transcribed_RNA"/>
</dbReference>
<dbReference type="EMBL" id="HBUE01156591">
    <property type="protein sequence ID" value="CAG6508080.1"/>
    <property type="molecule type" value="Transcribed_RNA"/>
</dbReference>
<protein>
    <submittedName>
        <fullName evidence="2">(northern house mosquito) hypothetical protein</fullName>
    </submittedName>
</protein>
<dbReference type="EMBL" id="HBUE01261702">
    <property type="protein sequence ID" value="CAG6559430.1"/>
    <property type="molecule type" value="Transcribed_RNA"/>
</dbReference>
<dbReference type="AlphaFoldDB" id="A0A8D8IRB1"/>
<dbReference type="EMBL" id="HBUE01156590">
    <property type="protein sequence ID" value="CAG6508079.1"/>
    <property type="molecule type" value="Transcribed_RNA"/>
</dbReference>
<evidence type="ECO:0000313" key="2">
    <source>
        <dbReference type="EMBL" id="CAG6559425.1"/>
    </source>
</evidence>